<keyword evidence="11" id="KW-1185">Reference proteome</keyword>
<comment type="similarity">
    <text evidence="3">Belongs to the major facilitator superfamily. FHS transporter (TC 2.A.1.7) family.</text>
</comment>
<feature type="transmembrane region" description="Helical" evidence="8">
    <location>
        <begin position="154"/>
        <end position="171"/>
    </location>
</feature>
<feature type="transmembrane region" description="Helical" evidence="8">
    <location>
        <begin position="240"/>
        <end position="266"/>
    </location>
</feature>
<evidence type="ECO:0000256" key="6">
    <source>
        <dbReference type="ARBA" id="ARBA00022989"/>
    </source>
</evidence>
<dbReference type="Gene3D" id="1.20.1250.20">
    <property type="entry name" value="MFS general substrate transporter like domains"/>
    <property type="match status" value="2"/>
</dbReference>
<organism evidence="10 11">
    <name type="scientific">Pseudoalteromonas fenneropenaei</name>
    <dbReference type="NCBI Taxonomy" id="1737459"/>
    <lineage>
        <taxon>Bacteria</taxon>
        <taxon>Pseudomonadati</taxon>
        <taxon>Pseudomonadota</taxon>
        <taxon>Gammaproteobacteria</taxon>
        <taxon>Alteromonadales</taxon>
        <taxon>Pseudoalteromonadaceae</taxon>
        <taxon>Pseudoalteromonas</taxon>
    </lineage>
</organism>
<feature type="transmembrane region" description="Helical" evidence="8">
    <location>
        <begin position="54"/>
        <end position="72"/>
    </location>
</feature>
<feature type="transmembrane region" description="Helical" evidence="8">
    <location>
        <begin position="84"/>
        <end position="103"/>
    </location>
</feature>
<dbReference type="PANTHER" id="PTHR43702">
    <property type="entry name" value="L-FUCOSE-PROTON SYMPORTER"/>
    <property type="match status" value="1"/>
</dbReference>
<evidence type="ECO:0000256" key="4">
    <source>
        <dbReference type="ARBA" id="ARBA00022475"/>
    </source>
</evidence>
<keyword evidence="7 8" id="KW-0472">Membrane</keyword>
<feature type="transmembrane region" description="Helical" evidence="8">
    <location>
        <begin position="371"/>
        <end position="396"/>
    </location>
</feature>
<evidence type="ECO:0000256" key="8">
    <source>
        <dbReference type="SAM" id="Phobius"/>
    </source>
</evidence>
<dbReference type="Pfam" id="PF07690">
    <property type="entry name" value="MFS_1"/>
    <property type="match status" value="1"/>
</dbReference>
<evidence type="ECO:0000313" key="11">
    <source>
        <dbReference type="Proteomes" id="UP001595453"/>
    </source>
</evidence>
<proteinExistence type="inferred from homology"/>
<name>A0ABV7CKC2_9GAMM</name>
<dbReference type="InterPro" id="IPR011701">
    <property type="entry name" value="MFS"/>
</dbReference>
<protein>
    <submittedName>
        <fullName evidence="10">N-acetylglucosamine MFS transporter NagP</fullName>
    </submittedName>
</protein>
<comment type="caution">
    <text evidence="10">The sequence shown here is derived from an EMBL/GenBank/DDBJ whole genome shotgun (WGS) entry which is preliminary data.</text>
</comment>
<dbReference type="RefSeq" id="WP_377124180.1">
    <property type="nucleotide sequence ID" value="NZ_JBHRSD010000017.1"/>
</dbReference>
<accession>A0ABV7CKC2</accession>
<dbReference type="CDD" id="cd17394">
    <property type="entry name" value="MFS_FucP_like"/>
    <property type="match status" value="1"/>
</dbReference>
<feature type="transmembrane region" description="Helical" evidence="8">
    <location>
        <begin position="408"/>
        <end position="425"/>
    </location>
</feature>
<evidence type="ECO:0000256" key="2">
    <source>
        <dbReference type="ARBA" id="ARBA00004429"/>
    </source>
</evidence>
<comment type="function">
    <text evidence="1">Intake of glucose and galactose.</text>
</comment>
<evidence type="ECO:0000256" key="5">
    <source>
        <dbReference type="ARBA" id="ARBA00022692"/>
    </source>
</evidence>
<dbReference type="PANTHER" id="PTHR43702:SF12">
    <property type="entry name" value="N-ACETYL GLUCOSAMINE TRANSPORTER NAGP"/>
    <property type="match status" value="1"/>
</dbReference>
<feature type="transmembrane region" description="Helical" evidence="8">
    <location>
        <begin position="333"/>
        <end position="359"/>
    </location>
</feature>
<evidence type="ECO:0000256" key="1">
    <source>
        <dbReference type="ARBA" id="ARBA00003321"/>
    </source>
</evidence>
<feature type="transmembrane region" description="Helical" evidence="8">
    <location>
        <begin position="109"/>
        <end position="133"/>
    </location>
</feature>
<feature type="domain" description="Major facilitator superfamily (MFS) profile" evidence="9">
    <location>
        <begin position="17"/>
        <end position="431"/>
    </location>
</feature>
<evidence type="ECO:0000256" key="7">
    <source>
        <dbReference type="ARBA" id="ARBA00023136"/>
    </source>
</evidence>
<dbReference type="Proteomes" id="UP001595453">
    <property type="component" value="Unassembled WGS sequence"/>
</dbReference>
<feature type="transmembrane region" description="Helical" evidence="8">
    <location>
        <begin position="303"/>
        <end position="321"/>
    </location>
</feature>
<dbReference type="EMBL" id="JBHRSD010000017">
    <property type="protein sequence ID" value="MFC3033073.1"/>
    <property type="molecule type" value="Genomic_DNA"/>
</dbReference>
<evidence type="ECO:0000259" key="9">
    <source>
        <dbReference type="PROSITE" id="PS50850"/>
    </source>
</evidence>
<dbReference type="InterPro" id="IPR036259">
    <property type="entry name" value="MFS_trans_sf"/>
</dbReference>
<dbReference type="PROSITE" id="PS50850">
    <property type="entry name" value="MFS"/>
    <property type="match status" value="1"/>
</dbReference>
<evidence type="ECO:0000256" key="3">
    <source>
        <dbReference type="ARBA" id="ARBA00009120"/>
    </source>
</evidence>
<dbReference type="InterPro" id="IPR005964">
    <property type="entry name" value="Glc/Gal_transptr_bac"/>
</dbReference>
<dbReference type="NCBIfam" id="TIGR01272">
    <property type="entry name" value="gluP"/>
    <property type="match status" value="1"/>
</dbReference>
<dbReference type="SUPFAM" id="SSF103473">
    <property type="entry name" value="MFS general substrate transporter"/>
    <property type="match status" value="1"/>
</dbReference>
<feature type="transmembrane region" description="Helical" evidence="8">
    <location>
        <begin position="191"/>
        <end position="209"/>
    </location>
</feature>
<dbReference type="InterPro" id="IPR020846">
    <property type="entry name" value="MFS_dom"/>
</dbReference>
<evidence type="ECO:0000313" key="10">
    <source>
        <dbReference type="EMBL" id="MFC3033073.1"/>
    </source>
</evidence>
<feature type="transmembrane region" description="Helical" evidence="8">
    <location>
        <begin position="278"/>
        <end position="296"/>
    </location>
</feature>
<keyword evidence="6 8" id="KW-1133">Transmembrane helix</keyword>
<dbReference type="InterPro" id="IPR050375">
    <property type="entry name" value="MFS_TsgA-like"/>
</dbReference>
<keyword evidence="4" id="KW-1003">Cell membrane</keyword>
<keyword evidence="5 8" id="KW-0812">Transmembrane</keyword>
<feature type="transmembrane region" description="Helical" evidence="8">
    <location>
        <begin position="15"/>
        <end position="34"/>
    </location>
</feature>
<reference evidence="11" key="1">
    <citation type="journal article" date="2019" name="Int. J. Syst. Evol. Microbiol.">
        <title>The Global Catalogue of Microorganisms (GCM) 10K type strain sequencing project: providing services to taxonomists for standard genome sequencing and annotation.</title>
        <authorList>
            <consortium name="The Broad Institute Genomics Platform"/>
            <consortium name="The Broad Institute Genome Sequencing Center for Infectious Disease"/>
            <person name="Wu L."/>
            <person name="Ma J."/>
        </authorList>
    </citation>
    <scope>NUCLEOTIDE SEQUENCE [LARGE SCALE GENOMIC DNA]</scope>
    <source>
        <strain evidence="11">KCTC 42730</strain>
    </source>
</reference>
<comment type="subcellular location">
    <subcellularLocation>
        <location evidence="2">Cell inner membrane</location>
        <topology evidence="2">Multi-pass membrane protein</topology>
    </subcellularLocation>
</comment>
<dbReference type="NCBIfam" id="NF046060">
    <property type="entry name" value="NagP_SO3503"/>
    <property type="match status" value="1"/>
</dbReference>
<gene>
    <name evidence="10" type="primary">nagP</name>
    <name evidence="10" type="ORF">ACFOEE_11115</name>
</gene>
<sequence length="433" mass="46678">MEATVDYESNKKSSLMPMIVAASSFFLLGFIAWINGSLMPYLKQMLELTPLKTSLIIFTFYISVTFSAIPSAKIIKKIGYKNSMALGMVIMMIAALLYIPAAKTHLFEVFLAAQIIYGIGFTLLQTAVNPYVVKFGPEESAAVRVSIMGILNKFAGVIAPHIFTALIVVNLDFSVGSTLTMEQKDMMAQSLVMPYVYMALLILAFTLFVKFSSLPELQLEQNEGTPGVSEIKEALKHPSLALGVVALFFYVAVEVIAGDTIGIYALSLKVENYSIMTSYTMFCMVIGYIIGIALIPRFISQQTALTGSAVIGILLSLAVVFGNAESYVLSNALLVPFGLIALPDTLMFIAALGLANAMVWPAVWPLALSGLGRLTSVGSGLLIMGIAGGAFGPLMWGGVSSTALGQQGAYLVMIPCYLFILFYALKGHKMKSW</sequence>